<dbReference type="EMBL" id="JAADJT010000008">
    <property type="protein sequence ID" value="NGZ86358.1"/>
    <property type="molecule type" value="Genomic_DNA"/>
</dbReference>
<accession>A0ABX0FP12</accession>
<dbReference type="Gene3D" id="1.10.10.10">
    <property type="entry name" value="Winged helix-like DNA-binding domain superfamily/Winged helix DNA-binding domain"/>
    <property type="match status" value="1"/>
</dbReference>
<evidence type="ECO:0000256" key="1">
    <source>
        <dbReference type="ARBA" id="ARBA00009437"/>
    </source>
</evidence>
<dbReference type="Pfam" id="PF00126">
    <property type="entry name" value="HTH_1"/>
    <property type="match status" value="1"/>
</dbReference>
<keyword evidence="7" id="KW-1185">Reference proteome</keyword>
<dbReference type="InterPro" id="IPR036388">
    <property type="entry name" value="WH-like_DNA-bd_sf"/>
</dbReference>
<reference evidence="7" key="2">
    <citation type="submission" date="2023-07" db="EMBL/GenBank/DDBJ databases">
        <title>Duganella aceri sp. nov., isolated from tree sap.</title>
        <authorList>
            <person name="Kim I.S."/>
        </authorList>
    </citation>
    <scope>NUCLEOTIDE SEQUENCE [LARGE SCALE GENOMIC DNA]</scope>
    <source>
        <strain evidence="7">SAP-35</strain>
    </source>
</reference>
<dbReference type="InterPro" id="IPR005119">
    <property type="entry name" value="LysR_subst-bd"/>
</dbReference>
<organism evidence="6 7">
    <name type="scientific">Duganella aceris</name>
    <dbReference type="NCBI Taxonomy" id="2703883"/>
    <lineage>
        <taxon>Bacteria</taxon>
        <taxon>Pseudomonadati</taxon>
        <taxon>Pseudomonadota</taxon>
        <taxon>Betaproteobacteria</taxon>
        <taxon>Burkholderiales</taxon>
        <taxon>Oxalobacteraceae</taxon>
        <taxon>Telluria group</taxon>
        <taxon>Duganella</taxon>
    </lineage>
</organism>
<dbReference type="CDD" id="cd08422">
    <property type="entry name" value="PBP2_CrgA_like"/>
    <property type="match status" value="1"/>
</dbReference>
<dbReference type="SUPFAM" id="SSF46785">
    <property type="entry name" value="Winged helix' DNA-binding domain"/>
    <property type="match status" value="1"/>
</dbReference>
<feature type="domain" description="HTH lysR-type" evidence="5">
    <location>
        <begin position="1"/>
        <end position="59"/>
    </location>
</feature>
<dbReference type="RefSeq" id="WP_166106126.1">
    <property type="nucleotide sequence ID" value="NZ_JAADJT010000008.1"/>
</dbReference>
<reference evidence="6 7" key="1">
    <citation type="submission" date="2020-01" db="EMBL/GenBank/DDBJ databases">
        <authorList>
            <person name="Lee S.D."/>
        </authorList>
    </citation>
    <scope>NUCLEOTIDE SEQUENCE [LARGE SCALE GENOMIC DNA]</scope>
    <source>
        <strain evidence="6 7">SAP-35</strain>
    </source>
</reference>
<dbReference type="InterPro" id="IPR000847">
    <property type="entry name" value="LysR_HTH_N"/>
</dbReference>
<keyword evidence="3" id="KW-0238">DNA-binding</keyword>
<comment type="similarity">
    <text evidence="1">Belongs to the LysR transcriptional regulatory family.</text>
</comment>
<dbReference type="PANTHER" id="PTHR30537:SF80">
    <property type="entry name" value="TRANSCRIPTIONAL REGULATOR"/>
    <property type="match status" value="1"/>
</dbReference>
<dbReference type="PROSITE" id="PS50931">
    <property type="entry name" value="HTH_LYSR"/>
    <property type="match status" value="1"/>
</dbReference>
<evidence type="ECO:0000256" key="4">
    <source>
        <dbReference type="ARBA" id="ARBA00023163"/>
    </source>
</evidence>
<dbReference type="Proteomes" id="UP000666369">
    <property type="component" value="Unassembled WGS sequence"/>
</dbReference>
<dbReference type="PRINTS" id="PR00039">
    <property type="entry name" value="HTHLYSR"/>
</dbReference>
<sequence length="310" mass="33771">MNKLLWMHCFVRAVETGSFSAVARELGIGQPNVSRHIASLEKELDTRLIHRSTRQLVPTPEGQRYYTQARQALDVIAQAESDARGQENPHGLLRVACAPGFGTEKIIPAMPAFAARYPDVELEFRFGDEYIDLVAQGVDVALRGGALKDSALRARRIGTSERICVASAAYLDRHGVPQHPAELLRHQCIIYTLMAGGGGWPFRDGEVHVSGRLRLNSLEGIRRAVLEHIGIAYLPSWMVVKELRSGELRALLGEHAAARSPLNAVYSAERLLPRRAAVFIDFVAELCAATPGLDGGTLRPPLASASAAAD</sequence>
<name>A0ABX0FP12_9BURK</name>
<dbReference type="SUPFAM" id="SSF53850">
    <property type="entry name" value="Periplasmic binding protein-like II"/>
    <property type="match status" value="1"/>
</dbReference>
<proteinExistence type="inferred from homology"/>
<protein>
    <submittedName>
        <fullName evidence="6">LysR family transcriptional regulator</fullName>
    </submittedName>
</protein>
<evidence type="ECO:0000313" key="7">
    <source>
        <dbReference type="Proteomes" id="UP000666369"/>
    </source>
</evidence>
<keyword evidence="4" id="KW-0804">Transcription</keyword>
<comment type="caution">
    <text evidence="6">The sequence shown here is derived from an EMBL/GenBank/DDBJ whole genome shotgun (WGS) entry which is preliminary data.</text>
</comment>
<evidence type="ECO:0000259" key="5">
    <source>
        <dbReference type="PROSITE" id="PS50931"/>
    </source>
</evidence>
<dbReference type="PANTHER" id="PTHR30537">
    <property type="entry name" value="HTH-TYPE TRANSCRIPTIONAL REGULATOR"/>
    <property type="match status" value="1"/>
</dbReference>
<gene>
    <name evidence="6" type="ORF">GW587_19115</name>
</gene>
<evidence type="ECO:0000313" key="6">
    <source>
        <dbReference type="EMBL" id="NGZ86358.1"/>
    </source>
</evidence>
<evidence type="ECO:0000256" key="3">
    <source>
        <dbReference type="ARBA" id="ARBA00023125"/>
    </source>
</evidence>
<dbReference type="Pfam" id="PF03466">
    <property type="entry name" value="LysR_substrate"/>
    <property type="match status" value="1"/>
</dbReference>
<dbReference type="InterPro" id="IPR036390">
    <property type="entry name" value="WH_DNA-bd_sf"/>
</dbReference>
<dbReference type="Gene3D" id="3.40.190.290">
    <property type="match status" value="1"/>
</dbReference>
<evidence type="ECO:0000256" key="2">
    <source>
        <dbReference type="ARBA" id="ARBA00023015"/>
    </source>
</evidence>
<dbReference type="InterPro" id="IPR058163">
    <property type="entry name" value="LysR-type_TF_proteobact-type"/>
</dbReference>
<keyword evidence="2" id="KW-0805">Transcription regulation</keyword>